<reference evidence="2" key="1">
    <citation type="submission" date="2022-10" db="EMBL/GenBank/DDBJ databases">
        <title>Novel sulphate-reducing endosymbionts in the free-living metamonad Anaeramoeba.</title>
        <authorList>
            <person name="Jerlstrom-Hultqvist J."/>
            <person name="Cepicka I."/>
            <person name="Gallot-Lavallee L."/>
            <person name="Salas-Leiva D."/>
            <person name="Curtis B.A."/>
            <person name="Zahonova K."/>
            <person name="Pipaliya S."/>
            <person name="Dacks J."/>
            <person name="Roger A.J."/>
        </authorList>
    </citation>
    <scope>NUCLEOTIDE SEQUENCE</scope>
    <source>
        <strain evidence="2">BMAN</strain>
    </source>
</reference>
<keyword evidence="1" id="KW-0732">Signal</keyword>
<organism evidence="2 3">
    <name type="scientific">Anaeramoeba ignava</name>
    <name type="common">Anaerobic marine amoeba</name>
    <dbReference type="NCBI Taxonomy" id="1746090"/>
    <lineage>
        <taxon>Eukaryota</taxon>
        <taxon>Metamonada</taxon>
        <taxon>Anaeramoebidae</taxon>
        <taxon>Anaeramoeba</taxon>
    </lineage>
</organism>
<name>A0A9Q0RG14_ANAIG</name>
<evidence type="ECO:0000256" key="1">
    <source>
        <dbReference type="SAM" id="SignalP"/>
    </source>
</evidence>
<proteinExistence type="predicted"/>
<gene>
    <name evidence="2" type="ORF">M0811_05071</name>
</gene>
<dbReference type="Proteomes" id="UP001149090">
    <property type="component" value="Unassembled WGS sequence"/>
</dbReference>
<evidence type="ECO:0000313" key="3">
    <source>
        <dbReference type="Proteomes" id="UP001149090"/>
    </source>
</evidence>
<keyword evidence="3" id="KW-1185">Reference proteome</keyword>
<sequence length="244" mass="27664">MKFFAFLLLIALAFAPDPPKWPIHFATELDVIHYHNRSHTFAIWYYDYNENAERVEVMNYHEGMDVTMINDYNAEKQYVLIETEDDIICQTHDLTGHLFYPDLSSFVYSGQRTIRDKLCDRWFHNATRMIYYDTHDAPNEPMQIDFMDSNQTNFLNFKDHSVDPAYFDKPAQCTDTTGLSCDACESLGEAAIELGCDASAAAISALCGPFAELCEEAIDLACEGACSYEECAEKACCALGFCSC</sequence>
<feature type="signal peptide" evidence="1">
    <location>
        <begin position="1"/>
        <end position="15"/>
    </location>
</feature>
<accession>A0A9Q0RG14</accession>
<feature type="chain" id="PRO_5040254666" evidence="1">
    <location>
        <begin position="16"/>
        <end position="244"/>
    </location>
</feature>
<evidence type="ECO:0000313" key="2">
    <source>
        <dbReference type="EMBL" id="KAJ5078283.1"/>
    </source>
</evidence>
<comment type="caution">
    <text evidence="2">The sequence shown here is derived from an EMBL/GenBank/DDBJ whole genome shotgun (WGS) entry which is preliminary data.</text>
</comment>
<dbReference type="EMBL" id="JAPDFW010000054">
    <property type="protein sequence ID" value="KAJ5078283.1"/>
    <property type="molecule type" value="Genomic_DNA"/>
</dbReference>
<protein>
    <submittedName>
        <fullName evidence="2">Mammalian ependymin-related protein</fullName>
    </submittedName>
</protein>
<dbReference type="AlphaFoldDB" id="A0A9Q0RG14"/>